<dbReference type="PANTHER" id="PTHR32305:SF15">
    <property type="entry name" value="PROTEIN RHSA-RELATED"/>
    <property type="match status" value="1"/>
</dbReference>
<organism evidence="3 4">
    <name type="scientific">Pedobacter alpinus</name>
    <dbReference type="NCBI Taxonomy" id="1590643"/>
    <lineage>
        <taxon>Bacteria</taxon>
        <taxon>Pseudomonadati</taxon>
        <taxon>Bacteroidota</taxon>
        <taxon>Sphingobacteriia</taxon>
        <taxon>Sphingobacteriales</taxon>
        <taxon>Sphingobacteriaceae</taxon>
        <taxon>Pedobacter</taxon>
    </lineage>
</organism>
<protein>
    <submittedName>
        <fullName evidence="3">RHS repeat domain-containing protein</fullName>
    </submittedName>
</protein>
<dbReference type="EMBL" id="JBHULV010000022">
    <property type="protein sequence ID" value="MFD2731434.1"/>
    <property type="molecule type" value="Genomic_DNA"/>
</dbReference>
<dbReference type="Gene3D" id="2.180.10.10">
    <property type="entry name" value="RHS repeat-associated core"/>
    <property type="match status" value="1"/>
</dbReference>
<proteinExistence type="predicted"/>
<dbReference type="InterPro" id="IPR050708">
    <property type="entry name" value="T6SS_VgrG/RHS"/>
</dbReference>
<name>A0ABW5TQY2_9SPHI</name>
<feature type="domain" description="Teneurin-like YD-shell" evidence="2">
    <location>
        <begin position="24"/>
        <end position="135"/>
    </location>
</feature>
<dbReference type="InterPro" id="IPR022385">
    <property type="entry name" value="Rhs_assc_core"/>
</dbReference>
<dbReference type="NCBIfam" id="TIGR03696">
    <property type="entry name" value="Rhs_assc_core"/>
    <property type="match status" value="1"/>
</dbReference>
<reference evidence="4" key="1">
    <citation type="journal article" date="2019" name="Int. J. Syst. Evol. Microbiol.">
        <title>The Global Catalogue of Microorganisms (GCM) 10K type strain sequencing project: providing services to taxonomists for standard genome sequencing and annotation.</title>
        <authorList>
            <consortium name="The Broad Institute Genomics Platform"/>
            <consortium name="The Broad Institute Genome Sequencing Center for Infectious Disease"/>
            <person name="Wu L."/>
            <person name="Ma J."/>
        </authorList>
    </citation>
    <scope>NUCLEOTIDE SEQUENCE [LARGE SCALE GENOMIC DNA]</scope>
    <source>
        <strain evidence="4">KCTC 42456</strain>
    </source>
</reference>
<accession>A0ABW5TQY2</accession>
<sequence>MLYIAGDAYSAPAIWKEDYNAGTQINSQMYYLHRDYLGSILLITDDQGASKEQRHFDAWGNIVKLTDGNGNNLTDFAILDRGYTGHEHLSKVGLIHMNGRLYDPLLHRFLAPDNFVQDPSNTQNYNRYGYVLNNPLSHVDPSGEFIHLIIGAAIGGISNWIANGANFSWKGLVQFGVGAVAGALGAGVGAGISSALSGAAFSAGFLGTTAAGVVGSGFMSGAVVGSAAGFAGGFAGGFGNALLNGSSFGSALGSGLKGGAWGALGGGLIGGTLSGINAMNDGRDFWTGKGMGKAEYFYGDGSGLSGENYNSMDEMRLDYDNNIGSRDGLSLEQIEDKLNTRVTLAIDNIKDGNIMTSDGPAWGETSRYYGGGFANRYNSIVRIAPALKGQSLVFRNLVFKHEFMHSWHINMNFANSGIYSEKATSTFTGVYMKAFGLSIPNNVYRNLGTYPSEFSWRNFYKIIPLWIKP</sequence>
<dbReference type="InterPro" id="IPR056823">
    <property type="entry name" value="TEN-like_YD-shell"/>
</dbReference>
<evidence type="ECO:0000313" key="3">
    <source>
        <dbReference type="EMBL" id="MFD2731434.1"/>
    </source>
</evidence>
<dbReference type="RefSeq" id="WP_379042966.1">
    <property type="nucleotide sequence ID" value="NZ_JBHSKW010000027.1"/>
</dbReference>
<dbReference type="Pfam" id="PF25023">
    <property type="entry name" value="TEN_YD-shell"/>
    <property type="match status" value="1"/>
</dbReference>
<gene>
    <name evidence="3" type="ORF">ACFSSE_06925</name>
</gene>
<evidence type="ECO:0000259" key="2">
    <source>
        <dbReference type="Pfam" id="PF25023"/>
    </source>
</evidence>
<comment type="caution">
    <text evidence="3">The sequence shown here is derived from an EMBL/GenBank/DDBJ whole genome shotgun (WGS) entry which is preliminary data.</text>
</comment>
<evidence type="ECO:0000256" key="1">
    <source>
        <dbReference type="ARBA" id="ARBA00022737"/>
    </source>
</evidence>
<dbReference type="Proteomes" id="UP001597546">
    <property type="component" value="Unassembled WGS sequence"/>
</dbReference>
<keyword evidence="4" id="KW-1185">Reference proteome</keyword>
<evidence type="ECO:0000313" key="4">
    <source>
        <dbReference type="Proteomes" id="UP001597546"/>
    </source>
</evidence>
<dbReference type="PANTHER" id="PTHR32305">
    <property type="match status" value="1"/>
</dbReference>
<keyword evidence="1" id="KW-0677">Repeat</keyword>